<dbReference type="EMBL" id="JABAIV010000002">
    <property type="protein sequence ID" value="NNG22482.1"/>
    <property type="molecule type" value="Genomic_DNA"/>
</dbReference>
<name>A0A7Y2NY70_9BURK</name>
<dbReference type="Proteomes" id="UP000533905">
    <property type="component" value="Unassembled WGS sequence"/>
</dbReference>
<accession>A0A7Y2NY70</accession>
<dbReference type="RefSeq" id="WP_171082104.1">
    <property type="nucleotide sequence ID" value="NZ_JABAIV010000002.1"/>
</dbReference>
<sequence length="97" mass="10544">MPKLKPGTVLPTQAEDAAITKAAMQDPDAIPYTDAQWAAVTPTRGRGRPAGSGTKVATNIRLDRDLVEAFKGTGEGWQTRLNDALREWARDHRMVAS</sequence>
<evidence type="ECO:0000313" key="2">
    <source>
        <dbReference type="Proteomes" id="UP000533905"/>
    </source>
</evidence>
<dbReference type="InterPro" id="IPR025528">
    <property type="entry name" value="BrnA_antitoxin"/>
</dbReference>
<protein>
    <submittedName>
        <fullName evidence="1">BrnA antitoxin family protein</fullName>
    </submittedName>
</protein>
<keyword evidence="2" id="KW-1185">Reference proteome</keyword>
<comment type="caution">
    <text evidence="1">The sequence shown here is derived from an EMBL/GenBank/DDBJ whole genome shotgun (WGS) entry which is preliminary data.</text>
</comment>
<dbReference type="Pfam" id="PF14384">
    <property type="entry name" value="BrnA_antitoxin"/>
    <property type="match status" value="1"/>
</dbReference>
<proteinExistence type="predicted"/>
<reference evidence="1 2" key="1">
    <citation type="submission" date="2020-04" db="EMBL/GenBank/DDBJ databases">
        <title>Massilia sp. nov., a cold adapted bacteria isolated from Arctic soil.</title>
        <authorList>
            <person name="Son J."/>
            <person name="Ka J.-O."/>
        </authorList>
    </citation>
    <scope>NUCLEOTIDE SEQUENCE [LARGE SCALE GENOMIC DNA]</scope>
    <source>
        <strain evidence="1 2">ML15P13</strain>
    </source>
</reference>
<evidence type="ECO:0000313" key="1">
    <source>
        <dbReference type="EMBL" id="NNG22482.1"/>
    </source>
</evidence>
<dbReference type="AlphaFoldDB" id="A0A7Y2NY70"/>
<organism evidence="1 2">
    <name type="scientific">Telluria aromaticivorans</name>
    <dbReference type="NCBI Taxonomy" id="2725995"/>
    <lineage>
        <taxon>Bacteria</taxon>
        <taxon>Pseudomonadati</taxon>
        <taxon>Pseudomonadota</taxon>
        <taxon>Betaproteobacteria</taxon>
        <taxon>Burkholderiales</taxon>
        <taxon>Oxalobacteraceae</taxon>
        <taxon>Telluria group</taxon>
        <taxon>Telluria</taxon>
    </lineage>
</organism>
<gene>
    <name evidence="1" type="ORF">HGB41_05630</name>
</gene>